<keyword evidence="2" id="KW-1185">Reference proteome</keyword>
<name>A0ABP7V975_9FLAO</name>
<comment type="caution">
    <text evidence="1">The sequence shown here is derived from an EMBL/GenBank/DDBJ whole genome shotgun (WGS) entry which is preliminary data.</text>
</comment>
<protein>
    <submittedName>
        <fullName evidence="1">Uncharacterized protein</fullName>
    </submittedName>
</protein>
<dbReference type="Proteomes" id="UP001500367">
    <property type="component" value="Unassembled WGS sequence"/>
</dbReference>
<dbReference type="EMBL" id="BAABCT010000001">
    <property type="protein sequence ID" value="GAA4061413.1"/>
    <property type="molecule type" value="Genomic_DNA"/>
</dbReference>
<gene>
    <name evidence="1" type="ORF">GCM10022389_02300</name>
</gene>
<sequence>MFIEEIKLRINILAQKHKSNDEYGIDEFKDSELLELEAENLIIAYCEEKKYLIEGFPTEKKKIKDELDEDYFCSERYHYYLDCLTVEKEDVADLMWCYVSSFWPDSFDSKQEYILTIKEQLNSGVFYQINNLN</sequence>
<proteinExistence type="predicted"/>
<accession>A0ABP7V975</accession>
<reference evidence="2" key="1">
    <citation type="journal article" date="2019" name="Int. J. Syst. Evol. Microbiol.">
        <title>The Global Catalogue of Microorganisms (GCM) 10K type strain sequencing project: providing services to taxonomists for standard genome sequencing and annotation.</title>
        <authorList>
            <consortium name="The Broad Institute Genomics Platform"/>
            <consortium name="The Broad Institute Genome Sequencing Center for Infectious Disease"/>
            <person name="Wu L."/>
            <person name="Ma J."/>
        </authorList>
    </citation>
    <scope>NUCLEOTIDE SEQUENCE [LARGE SCALE GENOMIC DNA]</scope>
    <source>
        <strain evidence="2">JCM 17069</strain>
    </source>
</reference>
<organism evidence="1 2">
    <name type="scientific">Flavobacterium cheonanense</name>
    <dbReference type="NCBI Taxonomy" id="706183"/>
    <lineage>
        <taxon>Bacteria</taxon>
        <taxon>Pseudomonadati</taxon>
        <taxon>Bacteroidota</taxon>
        <taxon>Flavobacteriia</taxon>
        <taxon>Flavobacteriales</taxon>
        <taxon>Flavobacteriaceae</taxon>
        <taxon>Flavobacterium</taxon>
    </lineage>
</organism>
<evidence type="ECO:0000313" key="2">
    <source>
        <dbReference type="Proteomes" id="UP001500367"/>
    </source>
</evidence>
<evidence type="ECO:0000313" key="1">
    <source>
        <dbReference type="EMBL" id="GAA4061413.1"/>
    </source>
</evidence>